<accession>A0AAV4A4B6</accession>
<name>A0AAV4A4B6_9GAST</name>
<proteinExistence type="predicted"/>
<keyword evidence="2" id="KW-0732">Signal</keyword>
<dbReference type="PANTHER" id="PTHR22801">
    <property type="entry name" value="LITHOSTATHINE"/>
    <property type="match status" value="1"/>
</dbReference>
<evidence type="ECO:0000313" key="4">
    <source>
        <dbReference type="EMBL" id="GFO02033.1"/>
    </source>
</evidence>
<dbReference type="Proteomes" id="UP000735302">
    <property type="component" value="Unassembled WGS sequence"/>
</dbReference>
<sequence>MSVLALVIFMIVSIFAGPIYAATLAATCPSQTLQGGTTFIKPFRGKCYTFHAHPDSRKQYWEAQRECKKNKGNLAMPKTKETNTFLVNSLLDYGVNEEVFIGLDDMGKEGNFKWQDGSELMKPKSYENFASDTGIFRQQGGQSRDCVTLDPTTNKWQDIDCHINIIQRLTGYKEERSFVCEHEKDNINDNDKEALSSNPSKDGKVKEDDFDDDFDVGIHADIDVFYPIDWEPDDNNSTADNSNQTDNSDDWMKMIG</sequence>
<gene>
    <name evidence="4" type="ORF">PoB_002853800</name>
</gene>
<dbReference type="InterPro" id="IPR050801">
    <property type="entry name" value="Ca-Dep_Lectins_ImmuneDev"/>
</dbReference>
<dbReference type="PROSITE" id="PS50041">
    <property type="entry name" value="C_TYPE_LECTIN_2"/>
    <property type="match status" value="1"/>
</dbReference>
<evidence type="ECO:0000313" key="5">
    <source>
        <dbReference type="Proteomes" id="UP000735302"/>
    </source>
</evidence>
<dbReference type="CDD" id="cd00037">
    <property type="entry name" value="CLECT"/>
    <property type="match status" value="1"/>
</dbReference>
<dbReference type="InterPro" id="IPR016187">
    <property type="entry name" value="CTDL_fold"/>
</dbReference>
<dbReference type="EMBL" id="BLXT01003557">
    <property type="protein sequence ID" value="GFO02033.1"/>
    <property type="molecule type" value="Genomic_DNA"/>
</dbReference>
<keyword evidence="5" id="KW-1185">Reference proteome</keyword>
<evidence type="ECO:0000256" key="1">
    <source>
        <dbReference type="SAM" id="MobiDB-lite"/>
    </source>
</evidence>
<feature type="compositionally biased region" description="Polar residues" evidence="1">
    <location>
        <begin position="235"/>
        <end position="246"/>
    </location>
</feature>
<dbReference type="PANTHER" id="PTHR22801:SF63">
    <property type="entry name" value="C-TYPE LECTIN DOMAIN-CONTAINING PROTEIN"/>
    <property type="match status" value="1"/>
</dbReference>
<reference evidence="4 5" key="1">
    <citation type="journal article" date="2021" name="Elife">
        <title>Chloroplast acquisition without the gene transfer in kleptoplastic sea slugs, Plakobranchus ocellatus.</title>
        <authorList>
            <person name="Maeda T."/>
            <person name="Takahashi S."/>
            <person name="Yoshida T."/>
            <person name="Shimamura S."/>
            <person name="Takaki Y."/>
            <person name="Nagai Y."/>
            <person name="Toyoda A."/>
            <person name="Suzuki Y."/>
            <person name="Arimoto A."/>
            <person name="Ishii H."/>
            <person name="Satoh N."/>
            <person name="Nishiyama T."/>
            <person name="Hasebe M."/>
            <person name="Maruyama T."/>
            <person name="Minagawa J."/>
            <person name="Obokata J."/>
            <person name="Shigenobu S."/>
        </authorList>
    </citation>
    <scope>NUCLEOTIDE SEQUENCE [LARGE SCALE GENOMIC DNA]</scope>
</reference>
<feature type="region of interest" description="Disordered" evidence="1">
    <location>
        <begin position="188"/>
        <end position="209"/>
    </location>
</feature>
<dbReference type="SUPFAM" id="SSF56436">
    <property type="entry name" value="C-type lectin-like"/>
    <property type="match status" value="1"/>
</dbReference>
<feature type="region of interest" description="Disordered" evidence="1">
    <location>
        <begin position="229"/>
        <end position="256"/>
    </location>
</feature>
<feature type="domain" description="C-type lectin" evidence="3">
    <location>
        <begin position="43"/>
        <end position="161"/>
    </location>
</feature>
<dbReference type="SMART" id="SM00034">
    <property type="entry name" value="CLECT"/>
    <property type="match status" value="1"/>
</dbReference>
<dbReference type="Gene3D" id="3.10.100.10">
    <property type="entry name" value="Mannose-Binding Protein A, subunit A"/>
    <property type="match status" value="1"/>
</dbReference>
<comment type="caution">
    <text evidence="4">The sequence shown here is derived from an EMBL/GenBank/DDBJ whole genome shotgun (WGS) entry which is preliminary data.</text>
</comment>
<protein>
    <submittedName>
        <fullName evidence="4">Collectin-11</fullName>
    </submittedName>
</protein>
<dbReference type="InterPro" id="IPR016186">
    <property type="entry name" value="C-type_lectin-like/link_sf"/>
</dbReference>
<feature type="chain" id="PRO_5044011073" evidence="2">
    <location>
        <begin position="22"/>
        <end position="256"/>
    </location>
</feature>
<dbReference type="AlphaFoldDB" id="A0AAV4A4B6"/>
<evidence type="ECO:0000259" key="3">
    <source>
        <dbReference type="PROSITE" id="PS50041"/>
    </source>
</evidence>
<organism evidence="4 5">
    <name type="scientific">Plakobranchus ocellatus</name>
    <dbReference type="NCBI Taxonomy" id="259542"/>
    <lineage>
        <taxon>Eukaryota</taxon>
        <taxon>Metazoa</taxon>
        <taxon>Spiralia</taxon>
        <taxon>Lophotrochozoa</taxon>
        <taxon>Mollusca</taxon>
        <taxon>Gastropoda</taxon>
        <taxon>Heterobranchia</taxon>
        <taxon>Euthyneura</taxon>
        <taxon>Panpulmonata</taxon>
        <taxon>Sacoglossa</taxon>
        <taxon>Placobranchoidea</taxon>
        <taxon>Plakobranchidae</taxon>
        <taxon>Plakobranchus</taxon>
    </lineage>
</organism>
<evidence type="ECO:0000256" key="2">
    <source>
        <dbReference type="SAM" id="SignalP"/>
    </source>
</evidence>
<dbReference type="InterPro" id="IPR001304">
    <property type="entry name" value="C-type_lectin-like"/>
</dbReference>
<dbReference type="Pfam" id="PF00059">
    <property type="entry name" value="Lectin_C"/>
    <property type="match status" value="1"/>
</dbReference>
<feature type="signal peptide" evidence="2">
    <location>
        <begin position="1"/>
        <end position="21"/>
    </location>
</feature>